<dbReference type="EMBL" id="CAJVPT010000166">
    <property type="protein sequence ID" value="CAG8439845.1"/>
    <property type="molecule type" value="Genomic_DNA"/>
</dbReference>
<protein>
    <submittedName>
        <fullName evidence="1">13063_t:CDS:1</fullName>
    </submittedName>
</protein>
<comment type="caution">
    <text evidence="1">The sequence shown here is derived from an EMBL/GenBank/DDBJ whole genome shotgun (WGS) entry which is preliminary data.</text>
</comment>
<organism evidence="1 2">
    <name type="scientific">Acaulospora colombiana</name>
    <dbReference type="NCBI Taxonomy" id="27376"/>
    <lineage>
        <taxon>Eukaryota</taxon>
        <taxon>Fungi</taxon>
        <taxon>Fungi incertae sedis</taxon>
        <taxon>Mucoromycota</taxon>
        <taxon>Glomeromycotina</taxon>
        <taxon>Glomeromycetes</taxon>
        <taxon>Diversisporales</taxon>
        <taxon>Acaulosporaceae</taxon>
        <taxon>Acaulospora</taxon>
    </lineage>
</organism>
<gene>
    <name evidence="1" type="ORF">ACOLOM_LOCUS152</name>
</gene>
<accession>A0ACA9JWF6</accession>
<dbReference type="Proteomes" id="UP000789525">
    <property type="component" value="Unassembled WGS sequence"/>
</dbReference>
<name>A0ACA9JWF6_9GLOM</name>
<evidence type="ECO:0000313" key="1">
    <source>
        <dbReference type="EMBL" id="CAG8439845.1"/>
    </source>
</evidence>
<reference evidence="1" key="1">
    <citation type="submission" date="2021-06" db="EMBL/GenBank/DDBJ databases">
        <authorList>
            <person name="Kallberg Y."/>
            <person name="Tangrot J."/>
            <person name="Rosling A."/>
        </authorList>
    </citation>
    <scope>NUCLEOTIDE SEQUENCE</scope>
    <source>
        <strain evidence="1">CL356</strain>
    </source>
</reference>
<keyword evidence="2" id="KW-1185">Reference proteome</keyword>
<proteinExistence type="predicted"/>
<sequence>MTPTHNIDPLKNYSSAIRAAKRLYEKLPVIVPASKTYKNC</sequence>
<evidence type="ECO:0000313" key="2">
    <source>
        <dbReference type="Proteomes" id="UP000789525"/>
    </source>
</evidence>